<evidence type="ECO:0000256" key="1">
    <source>
        <dbReference type="SAM" id="MobiDB-lite"/>
    </source>
</evidence>
<comment type="caution">
    <text evidence="3">The sequence shown here is derived from an EMBL/GenBank/DDBJ whole genome shotgun (WGS) entry which is preliminary data.</text>
</comment>
<feature type="transmembrane region" description="Helical" evidence="2">
    <location>
        <begin position="402"/>
        <end position="424"/>
    </location>
</feature>
<keyword evidence="2" id="KW-0812">Transmembrane</keyword>
<feature type="transmembrane region" description="Helical" evidence="2">
    <location>
        <begin position="266"/>
        <end position="288"/>
    </location>
</feature>
<dbReference type="AlphaFoldDB" id="A0A812P6R5"/>
<name>A0A812P6R5_9DINO</name>
<feature type="region of interest" description="Disordered" evidence="1">
    <location>
        <begin position="556"/>
        <end position="584"/>
    </location>
</feature>
<organism evidence="3 4">
    <name type="scientific">Symbiodinium natans</name>
    <dbReference type="NCBI Taxonomy" id="878477"/>
    <lineage>
        <taxon>Eukaryota</taxon>
        <taxon>Sar</taxon>
        <taxon>Alveolata</taxon>
        <taxon>Dinophyceae</taxon>
        <taxon>Suessiales</taxon>
        <taxon>Symbiodiniaceae</taxon>
        <taxon>Symbiodinium</taxon>
    </lineage>
</organism>
<keyword evidence="2" id="KW-0472">Membrane</keyword>
<feature type="compositionally biased region" description="Low complexity" evidence="1">
    <location>
        <begin position="561"/>
        <end position="574"/>
    </location>
</feature>
<protein>
    <submittedName>
        <fullName evidence="3">Uncharacterized protein</fullName>
    </submittedName>
</protein>
<reference evidence="3" key="1">
    <citation type="submission" date="2021-02" db="EMBL/GenBank/DDBJ databases">
        <authorList>
            <person name="Dougan E. K."/>
            <person name="Rhodes N."/>
            <person name="Thang M."/>
            <person name="Chan C."/>
        </authorList>
    </citation>
    <scope>NUCLEOTIDE SEQUENCE</scope>
</reference>
<proteinExistence type="predicted"/>
<feature type="transmembrane region" description="Helical" evidence="2">
    <location>
        <begin position="300"/>
        <end position="318"/>
    </location>
</feature>
<feature type="transmembrane region" description="Helical" evidence="2">
    <location>
        <begin position="523"/>
        <end position="540"/>
    </location>
</feature>
<feature type="transmembrane region" description="Helical" evidence="2">
    <location>
        <begin position="229"/>
        <end position="254"/>
    </location>
</feature>
<evidence type="ECO:0000313" key="3">
    <source>
        <dbReference type="EMBL" id="CAE7352526.1"/>
    </source>
</evidence>
<feature type="transmembrane region" description="Helical" evidence="2">
    <location>
        <begin position="436"/>
        <end position="460"/>
    </location>
</feature>
<feature type="transmembrane region" description="Helical" evidence="2">
    <location>
        <begin position="469"/>
        <end position="489"/>
    </location>
</feature>
<gene>
    <name evidence="3" type="ORF">SNAT2548_LOCUS18608</name>
</gene>
<accession>A0A812P6R5</accession>
<feature type="compositionally biased region" description="Polar residues" evidence="1">
    <location>
        <begin position="575"/>
        <end position="584"/>
    </location>
</feature>
<keyword evidence="2" id="KW-1133">Transmembrane helix</keyword>
<feature type="transmembrane region" description="Helical" evidence="2">
    <location>
        <begin position="195"/>
        <end position="223"/>
    </location>
</feature>
<dbReference type="EMBL" id="CAJNDS010002151">
    <property type="protein sequence ID" value="CAE7352526.1"/>
    <property type="molecule type" value="Genomic_DNA"/>
</dbReference>
<dbReference type="Proteomes" id="UP000604046">
    <property type="component" value="Unassembled WGS sequence"/>
</dbReference>
<evidence type="ECO:0000313" key="4">
    <source>
        <dbReference type="Proteomes" id="UP000604046"/>
    </source>
</evidence>
<sequence length="584" mass="64941">MDRHLLVPPDRWCITRSEFFAFIEEVRLLWKLDKIPDGDRPNPSHSDPNHGPNLYQVNEHYVKPVTCAAGGMSYALMKHAEGLPCQVFLSHAWAEGLFELGDLVSRGWPRLQGLVNVYCCLLANPQNLNIEVLLNVPPEESPFAKAMKRATHVLVIPNDTVSIYTRLWCVYEAYLGTRWAKTVMMPMRPRPSVQCAAVMQTLLLPWSLGVLVGSALTAVLIHFRQTQKLVIILAMFVNVTLTALCFITSCMAKLGSASRRAWVKFAIVRTVHIGLTFTSAALACMWLSFPSPTGNSWESFLHYFIPVAVTLFNLLRVAQINQQQLESRELRRQAGNLHIQTLEDATCSHPLDEERIRLAISGREAEVDMAIRVLMEAGSYNECLRRRYEAGLSVKGLGNTDLVVKTFLVVILWALSIVDSIGFSQNSFVNCELHPFWLDVSIVFLITAAVTFPIVIWVLVRNGGPHRGAFASIICSRAASAALGLPLLIEIDCHLLRSIDLIMVDSPCPTQVSWWMVTGFRPLMAAMSALWSVLGLLFCFERSASQLFACSHCEEPESSDSEASSDASEATSLSQRAASFRSSG</sequence>
<keyword evidence="4" id="KW-1185">Reference proteome</keyword>
<dbReference type="OrthoDB" id="415114at2759"/>
<evidence type="ECO:0000256" key="2">
    <source>
        <dbReference type="SAM" id="Phobius"/>
    </source>
</evidence>